<protein>
    <submittedName>
        <fullName evidence="1">Uncharacterized protein</fullName>
    </submittedName>
</protein>
<evidence type="ECO:0000313" key="2">
    <source>
        <dbReference type="Proteomes" id="UP001476798"/>
    </source>
</evidence>
<name>A0ABV0P672_9TELE</name>
<dbReference type="EMBL" id="JAHRIO010061676">
    <property type="protein sequence ID" value="MEQ2178938.1"/>
    <property type="molecule type" value="Genomic_DNA"/>
</dbReference>
<organism evidence="1 2">
    <name type="scientific">Goodea atripinnis</name>
    <dbReference type="NCBI Taxonomy" id="208336"/>
    <lineage>
        <taxon>Eukaryota</taxon>
        <taxon>Metazoa</taxon>
        <taxon>Chordata</taxon>
        <taxon>Craniata</taxon>
        <taxon>Vertebrata</taxon>
        <taxon>Euteleostomi</taxon>
        <taxon>Actinopterygii</taxon>
        <taxon>Neopterygii</taxon>
        <taxon>Teleostei</taxon>
        <taxon>Neoteleostei</taxon>
        <taxon>Acanthomorphata</taxon>
        <taxon>Ovalentaria</taxon>
        <taxon>Atherinomorphae</taxon>
        <taxon>Cyprinodontiformes</taxon>
        <taxon>Goodeidae</taxon>
        <taxon>Goodea</taxon>
    </lineage>
</organism>
<proteinExistence type="predicted"/>
<gene>
    <name evidence="1" type="ORF">GOODEAATRI_019334</name>
</gene>
<reference evidence="1 2" key="1">
    <citation type="submission" date="2021-06" db="EMBL/GenBank/DDBJ databases">
        <authorList>
            <person name="Palmer J.M."/>
        </authorList>
    </citation>
    <scope>NUCLEOTIDE SEQUENCE [LARGE SCALE GENOMIC DNA]</scope>
    <source>
        <strain evidence="1 2">GA_2019</strain>
        <tissue evidence="1">Muscle</tissue>
    </source>
</reference>
<dbReference type="Proteomes" id="UP001476798">
    <property type="component" value="Unassembled WGS sequence"/>
</dbReference>
<accession>A0ABV0P672</accession>
<sequence length="104" mass="11500">MMALQGYNFEVRYGQNNKMVLGQGLAECQDCECDTVTTTIDTPATSQFSLSYFDENVCEGLPRAYIDGCAFLYEGRPQAGVGIIWVGHHATEPNHYQLGPKTSQ</sequence>
<comment type="caution">
    <text evidence="1">The sequence shown here is derived from an EMBL/GenBank/DDBJ whole genome shotgun (WGS) entry which is preliminary data.</text>
</comment>
<evidence type="ECO:0000313" key="1">
    <source>
        <dbReference type="EMBL" id="MEQ2178938.1"/>
    </source>
</evidence>
<keyword evidence="2" id="KW-1185">Reference proteome</keyword>